<evidence type="ECO:0000256" key="2">
    <source>
        <dbReference type="ARBA" id="ARBA00022670"/>
    </source>
</evidence>
<dbReference type="EMBL" id="NPEX01000529">
    <property type="protein sequence ID" value="RAI35734.1"/>
    <property type="molecule type" value="Genomic_DNA"/>
</dbReference>
<sequence>ATVRLSRAPSHADIVQNIRDGIIQNVSVGYRIHAVEKVEGPEGDVPLWRVVDWEPLEISAVPIGADPGCRARSDDQAIRYPVVLTTRDCPDAIAAAARMRMRQAEIDGFRTR</sequence>
<evidence type="ECO:0000256" key="1">
    <source>
        <dbReference type="ARBA" id="ARBA00022612"/>
    </source>
</evidence>
<evidence type="ECO:0000256" key="3">
    <source>
        <dbReference type="ARBA" id="ARBA00022801"/>
    </source>
</evidence>
<feature type="non-terminal residue" evidence="5">
    <location>
        <position position="1"/>
    </location>
</feature>
<evidence type="ECO:0000313" key="5">
    <source>
        <dbReference type="EMBL" id="RAI35734.1"/>
    </source>
</evidence>
<dbReference type="InterPro" id="IPR054613">
    <property type="entry name" value="Peptidase_S78_dom"/>
</dbReference>
<evidence type="ECO:0000313" key="6">
    <source>
        <dbReference type="Proteomes" id="UP000249130"/>
    </source>
</evidence>
<dbReference type="Pfam" id="PF04586">
    <property type="entry name" value="Peptidase_S78"/>
    <property type="match status" value="1"/>
</dbReference>
<feature type="domain" description="Prohead serine protease" evidence="4">
    <location>
        <begin position="3"/>
        <end position="72"/>
    </location>
</feature>
<comment type="caution">
    <text evidence="5">The sequence shown here is derived from an EMBL/GenBank/DDBJ whole genome shotgun (WGS) entry which is preliminary data.</text>
</comment>
<keyword evidence="2" id="KW-0645">Protease</keyword>
<dbReference type="GO" id="GO:0006508">
    <property type="term" value="P:proteolysis"/>
    <property type="evidence" value="ECO:0007669"/>
    <property type="project" value="UniProtKB-KW"/>
</dbReference>
<dbReference type="GO" id="GO:0008233">
    <property type="term" value="F:peptidase activity"/>
    <property type="evidence" value="ECO:0007669"/>
    <property type="project" value="UniProtKB-KW"/>
</dbReference>
<keyword evidence="1" id="KW-1188">Viral release from host cell</keyword>
<protein>
    <recommendedName>
        <fullName evidence="4">Prohead serine protease domain-containing protein</fullName>
    </recommendedName>
</protein>
<evidence type="ECO:0000259" key="4">
    <source>
        <dbReference type="Pfam" id="PF04586"/>
    </source>
</evidence>
<dbReference type="RefSeq" id="WP_210208693.1">
    <property type="nucleotide sequence ID" value="NZ_NPEX01000529.1"/>
</dbReference>
<dbReference type="Proteomes" id="UP000249130">
    <property type="component" value="Unassembled WGS sequence"/>
</dbReference>
<keyword evidence="6" id="KW-1185">Reference proteome</keyword>
<name>A0A327KCB7_9BRAD</name>
<gene>
    <name evidence="5" type="ORF">CH341_30745</name>
</gene>
<accession>A0A327KCB7</accession>
<proteinExistence type="predicted"/>
<reference evidence="5 6" key="1">
    <citation type="submission" date="2017-07" db="EMBL/GenBank/DDBJ databases">
        <title>Draft Genome Sequences of Select Purple Nonsulfur Bacteria.</title>
        <authorList>
            <person name="Lasarre B."/>
            <person name="Mckinlay J.B."/>
        </authorList>
    </citation>
    <scope>NUCLEOTIDE SEQUENCE [LARGE SCALE GENOMIC DNA]</scope>
    <source>
        <strain evidence="5 6">DSM 5909</strain>
    </source>
</reference>
<dbReference type="AlphaFoldDB" id="A0A327KCB7"/>
<keyword evidence="3" id="KW-0378">Hydrolase</keyword>
<organism evidence="5 6">
    <name type="scientific">Rhodoplanes roseus</name>
    <dbReference type="NCBI Taxonomy" id="29409"/>
    <lineage>
        <taxon>Bacteria</taxon>
        <taxon>Pseudomonadati</taxon>
        <taxon>Pseudomonadota</taxon>
        <taxon>Alphaproteobacteria</taxon>
        <taxon>Hyphomicrobiales</taxon>
        <taxon>Nitrobacteraceae</taxon>
        <taxon>Rhodoplanes</taxon>
    </lineage>
</organism>